<comment type="caution">
    <text evidence="2">The sequence shown here is derived from an EMBL/GenBank/DDBJ whole genome shotgun (WGS) entry which is preliminary data.</text>
</comment>
<evidence type="ECO:0000313" key="3">
    <source>
        <dbReference type="Proteomes" id="UP001549146"/>
    </source>
</evidence>
<dbReference type="RefSeq" id="WP_354509748.1">
    <property type="nucleotide sequence ID" value="NZ_JBEPMO010000013.1"/>
</dbReference>
<name>A0ABV2LV99_9FLAO</name>
<reference evidence="2 3" key="1">
    <citation type="submission" date="2024-06" db="EMBL/GenBank/DDBJ databases">
        <title>Genomic Encyclopedia of Type Strains, Phase IV (KMG-IV): sequencing the most valuable type-strain genomes for metagenomic binning, comparative biology and taxonomic classification.</title>
        <authorList>
            <person name="Goeker M."/>
        </authorList>
    </citation>
    <scope>NUCLEOTIDE SEQUENCE [LARGE SCALE GENOMIC DNA]</scope>
    <source>
        <strain evidence="2 3">DSM 29388</strain>
    </source>
</reference>
<keyword evidence="3" id="KW-1185">Reference proteome</keyword>
<evidence type="ECO:0000256" key="1">
    <source>
        <dbReference type="SAM" id="Coils"/>
    </source>
</evidence>
<accession>A0ABV2LV99</accession>
<dbReference type="EMBL" id="JBEPMO010000013">
    <property type="protein sequence ID" value="MET3732486.1"/>
    <property type="molecule type" value="Genomic_DNA"/>
</dbReference>
<evidence type="ECO:0000313" key="2">
    <source>
        <dbReference type="EMBL" id="MET3732486.1"/>
    </source>
</evidence>
<feature type="coiled-coil region" evidence="1">
    <location>
        <begin position="91"/>
        <end position="118"/>
    </location>
</feature>
<protein>
    <submittedName>
        <fullName evidence="2">Uncharacterized protein</fullName>
    </submittedName>
</protein>
<proteinExistence type="predicted"/>
<organism evidence="2 3">
    <name type="scientific">Moheibacter stercoris</name>
    <dbReference type="NCBI Taxonomy" id="1628251"/>
    <lineage>
        <taxon>Bacteria</taxon>
        <taxon>Pseudomonadati</taxon>
        <taxon>Bacteroidota</taxon>
        <taxon>Flavobacteriia</taxon>
        <taxon>Flavobacteriales</taxon>
        <taxon>Weeksellaceae</taxon>
        <taxon>Moheibacter</taxon>
    </lineage>
</organism>
<gene>
    <name evidence="2" type="ORF">ABID46_002075</name>
</gene>
<sequence length="438" mass="51754">MDTSIKDSTLQIYRDLFQECKSKNKVNTKFEEMQTYLDRMEYLGNIHTDIASFQGALLQEDLFMKFSLAYADFLAESYTAPSGQSIEENDRRLLNQNLDALRNSLQSIEEQQQVALKKIQNSTVDSEKRKDILQKLAIEQFHQTDRIKKDIHNLIELGMSSENYPTYLRIQIEIGLDKAIEGSTIIKENYAEEYELAKIQNLSPYHINRSQKIWESYLTLSEKAPLGYPESIDIELDRKRIEHEFQPFISQWQAITEKWTSILLNLSYWAASQTSRAPYVEPWVIIPSMDNRKEAIEFTKHTGPGTLQQEIRQLKENFDMDFYDIFAHETFIHAIQDNRIEFSQELVIHLIQDVFPNCNPNQFLPNEIIQKNQAIFEAKRYYKPGESFSQLAYKEWFIQKHGKDTWQILMNETENDQYYKHSIAEHWQYETFLNSIQS</sequence>
<keyword evidence="1" id="KW-0175">Coiled coil</keyword>
<dbReference type="Proteomes" id="UP001549146">
    <property type="component" value="Unassembled WGS sequence"/>
</dbReference>